<dbReference type="Pfam" id="PF12705">
    <property type="entry name" value="PDDEXK_1"/>
    <property type="match status" value="1"/>
</dbReference>
<keyword evidence="2" id="KW-0547">Nucleotide-binding</keyword>
<name>A0A1I3TUK8_9RHOB</name>
<dbReference type="SUPFAM" id="SSF52540">
    <property type="entry name" value="P-loop containing nucleoside triphosphate hydrolases"/>
    <property type="match status" value="1"/>
</dbReference>
<dbReference type="Proteomes" id="UP000183299">
    <property type="component" value="Unassembled WGS sequence"/>
</dbReference>
<keyword evidence="3" id="KW-1185">Reference proteome</keyword>
<keyword evidence="2" id="KW-0067">ATP-binding</keyword>
<dbReference type="InterPro" id="IPR038726">
    <property type="entry name" value="PDDEXK_AddAB-type"/>
</dbReference>
<dbReference type="GO" id="GO:0004386">
    <property type="term" value="F:helicase activity"/>
    <property type="evidence" value="ECO:0007669"/>
    <property type="project" value="UniProtKB-KW"/>
</dbReference>
<reference evidence="2 3" key="1">
    <citation type="submission" date="2016-10" db="EMBL/GenBank/DDBJ databases">
        <authorList>
            <person name="de Groot N.N."/>
        </authorList>
    </citation>
    <scope>NUCLEOTIDE SEQUENCE [LARGE SCALE GENOMIC DNA]</scope>
    <source>
        <strain evidence="2 3">CGMCC 1.8891</strain>
    </source>
</reference>
<protein>
    <submittedName>
        <fullName evidence="2">ATP-dependent helicase/nuclease subunit B</fullName>
    </submittedName>
</protein>
<proteinExistence type="predicted"/>
<evidence type="ECO:0000313" key="3">
    <source>
        <dbReference type="Proteomes" id="UP000183299"/>
    </source>
</evidence>
<evidence type="ECO:0000313" key="2">
    <source>
        <dbReference type="EMBL" id="SFJ73261.1"/>
    </source>
</evidence>
<keyword evidence="2" id="KW-0347">Helicase</keyword>
<dbReference type="STRING" id="576117.SAMN04488138_10935"/>
<dbReference type="InterPro" id="IPR027417">
    <property type="entry name" value="P-loop_NTPase"/>
</dbReference>
<evidence type="ECO:0000259" key="1">
    <source>
        <dbReference type="Pfam" id="PF12705"/>
    </source>
</evidence>
<dbReference type="NCBIfam" id="TIGR02786">
    <property type="entry name" value="addB_alphas"/>
    <property type="match status" value="1"/>
</dbReference>
<dbReference type="OrthoDB" id="9780606at2"/>
<organism evidence="2 3">
    <name type="scientific">Celeribacter halophilus</name>
    <dbReference type="NCBI Taxonomy" id="576117"/>
    <lineage>
        <taxon>Bacteria</taxon>
        <taxon>Pseudomonadati</taxon>
        <taxon>Pseudomonadota</taxon>
        <taxon>Alphaproteobacteria</taxon>
        <taxon>Rhodobacterales</taxon>
        <taxon>Roseobacteraceae</taxon>
        <taxon>Celeribacter</taxon>
    </lineage>
</organism>
<sequence length="993" mass="111722">MFSSDGSPTLFGVPCGAHYPSAVKRGLLKRLASMSPEMVARTEIYVNTSRMKKELMASFEDGSTQFLPKFRLLSDLGMDHDFMDLPVPISGLRRRLELAQLVSHFLKQEPQFATRSSVFDLSDSLALLMAEMQDEGVTPQDIQNLKVPDASGHWQKSLQFLSILFGLFTEDSTSDLSLEARMRLVIDRLERKWESAPPEHPVLVVGSTGSRGTTARFMTLVAKQPMGAVILPGVDFHMSADVWTQIRSEDRISVEHPQERMARLAQNIGIDPTQIQRWDTETEENIARNRLVSLALRPAPITDQWMKEGPTFEQIKPATEQLTLIEAPDTRLESNAIALVLRHAVHEGKKTALVTPDRDLARRVTALLSRWNIVPDDSAGIPLSQTPPGRLLRHVVGLIGRILSSEDLLVLLKHPLCARGGHDKTSGEDDRGYHLLWTRELEVHLRRKGIAFPSQDDLVHWAIKSGESKDDKEARLSWAHWVADISEQFQQTSDGSLKTHLDRLVALSSRLVKGPDAGDDSELWAQHTGREARRVVEELYREADYGGSMSSLEFGDLFRAILGRGIVRDPSPKHPQVMIWGTLEARALGADLVILGGLNEGIWPQSVGQDPWFNRDMRRKAGLLSPEQNIGLSAHDFQQAIAAPEVVLARAKRDAEAETVASRWLIRLTNLMSGMSDEGRQGLEAMRHRGAEWITLAEHLDRPDFTLPSAHRPSPRPPVAARPRQLSVTRIENLIRDPYEIYASRVLRLNKLDPLSREPDVRERGTALHAIMETYLSQTAEEDYEAALARFLNVAEEVLEHEVSWPSARRVWLGRVRRIAARLVKRERERFALGTPVGIEAKGAMHLHEVDFSLTCKADRIDRKEDDSFVIYDYKSGTPPTEKQTKIFNVQLHLEAAMMEEGGFETVPIGKVSEVAYLGLDNKLTETVLPLDPGDVAEVKKKLVQLIRSYDDPALGYTARRMMKTVRYETNFEHLSRYGEWSDADTPVPEDLE</sequence>
<dbReference type="GeneID" id="98665585"/>
<dbReference type="RefSeq" id="WP_074914206.1">
    <property type="nucleotide sequence ID" value="NZ_FORY01000009.1"/>
</dbReference>
<feature type="domain" description="PD-(D/E)XK endonuclease-like" evidence="1">
    <location>
        <begin position="725"/>
        <end position="951"/>
    </location>
</feature>
<dbReference type="EMBL" id="FORY01000009">
    <property type="protein sequence ID" value="SFJ73261.1"/>
    <property type="molecule type" value="Genomic_DNA"/>
</dbReference>
<dbReference type="AlphaFoldDB" id="A0A1I3TUK8"/>
<keyword evidence="2" id="KW-0378">Hydrolase</keyword>
<gene>
    <name evidence="2" type="ORF">SAMN04488138_10935</name>
</gene>
<dbReference type="InterPro" id="IPR014153">
    <property type="entry name" value="Ds_break_AddB"/>
</dbReference>
<accession>A0A1I3TUK8</accession>
<dbReference type="Gene3D" id="3.90.320.10">
    <property type="match status" value="1"/>
</dbReference>
<dbReference type="InterPro" id="IPR011604">
    <property type="entry name" value="PDDEXK-like_dom_sf"/>
</dbReference>